<reference evidence="2" key="1">
    <citation type="journal article" date="2019" name="Int. J. Syst. Evol. Microbiol.">
        <title>The Global Catalogue of Microorganisms (GCM) 10K type strain sequencing project: providing services to taxonomists for standard genome sequencing and annotation.</title>
        <authorList>
            <consortium name="The Broad Institute Genomics Platform"/>
            <consortium name="The Broad Institute Genome Sequencing Center for Infectious Disease"/>
            <person name="Wu L."/>
            <person name="Ma J."/>
        </authorList>
    </citation>
    <scope>NUCLEOTIDE SEQUENCE [LARGE SCALE GENOMIC DNA]</scope>
    <source>
        <strain evidence="2">JCM 1407</strain>
    </source>
</reference>
<name>A0ABP3ULG6_9CLOT</name>
<proteinExistence type="predicted"/>
<dbReference type="Proteomes" id="UP001501510">
    <property type="component" value="Unassembled WGS sequence"/>
</dbReference>
<dbReference type="EMBL" id="BAAACG010000008">
    <property type="protein sequence ID" value="GAA0737273.1"/>
    <property type="molecule type" value="Genomic_DNA"/>
</dbReference>
<evidence type="ECO:0000313" key="2">
    <source>
        <dbReference type="Proteomes" id="UP001501510"/>
    </source>
</evidence>
<gene>
    <name evidence="1" type="ORF">GCM10008906_13190</name>
</gene>
<dbReference type="RefSeq" id="WP_343760102.1">
    <property type="nucleotide sequence ID" value="NZ_BAAACG010000008.1"/>
</dbReference>
<keyword evidence="2" id="KW-1185">Reference proteome</keyword>
<evidence type="ECO:0008006" key="3">
    <source>
        <dbReference type="Google" id="ProtNLM"/>
    </source>
</evidence>
<evidence type="ECO:0000313" key="1">
    <source>
        <dbReference type="EMBL" id="GAA0737273.1"/>
    </source>
</evidence>
<comment type="caution">
    <text evidence="1">The sequence shown here is derived from an EMBL/GenBank/DDBJ whole genome shotgun (WGS) entry which is preliminary data.</text>
</comment>
<protein>
    <recommendedName>
        <fullName evidence="3">Transposase</fullName>
    </recommendedName>
</protein>
<accession>A0ABP3ULG6</accession>
<sequence>MKKLKEILGLLDSKKLKNKKKDKIDYRGLSRQALELNSILNNNLMF</sequence>
<organism evidence="1 2">
    <name type="scientific">Clostridium oceanicum</name>
    <dbReference type="NCBI Taxonomy" id="1543"/>
    <lineage>
        <taxon>Bacteria</taxon>
        <taxon>Bacillati</taxon>
        <taxon>Bacillota</taxon>
        <taxon>Clostridia</taxon>
        <taxon>Eubacteriales</taxon>
        <taxon>Clostridiaceae</taxon>
        <taxon>Clostridium</taxon>
    </lineage>
</organism>